<evidence type="ECO:0000313" key="1">
    <source>
        <dbReference type="EMBL" id="GGH06107.1"/>
    </source>
</evidence>
<accession>A0ABQ1XX74</accession>
<reference evidence="2" key="1">
    <citation type="journal article" date="2019" name="Int. J. Syst. Evol. Microbiol.">
        <title>The Global Catalogue of Microorganisms (GCM) 10K type strain sequencing project: providing services to taxonomists for standard genome sequencing and annotation.</title>
        <authorList>
            <consortium name="The Broad Institute Genomics Platform"/>
            <consortium name="The Broad Institute Genome Sequencing Center for Infectious Disease"/>
            <person name="Wu L."/>
            <person name="Ma J."/>
        </authorList>
    </citation>
    <scope>NUCLEOTIDE SEQUENCE [LARGE SCALE GENOMIC DNA]</scope>
    <source>
        <strain evidence="2">CGMCC 1.1927</strain>
    </source>
</reference>
<protein>
    <submittedName>
        <fullName evidence="1">Uncharacterized protein</fullName>
    </submittedName>
</protein>
<dbReference type="Proteomes" id="UP000596938">
    <property type="component" value="Unassembled WGS sequence"/>
</dbReference>
<dbReference type="RefSeq" id="WP_188812722.1">
    <property type="nucleotide sequence ID" value="NZ_BMKU01000012.1"/>
</dbReference>
<evidence type="ECO:0000313" key="2">
    <source>
        <dbReference type="Proteomes" id="UP000596938"/>
    </source>
</evidence>
<keyword evidence="2" id="KW-1185">Reference proteome</keyword>
<gene>
    <name evidence="1" type="ORF">GCM10011577_33080</name>
</gene>
<dbReference type="EMBL" id="BMKU01000012">
    <property type="protein sequence ID" value="GGH06107.1"/>
    <property type="molecule type" value="Genomic_DNA"/>
</dbReference>
<name>A0ABQ1XX74_9MICC</name>
<organism evidence="1 2">
    <name type="scientific">Pseudarthrobacter polychromogenes</name>
    <dbReference type="NCBI Taxonomy" id="1676"/>
    <lineage>
        <taxon>Bacteria</taxon>
        <taxon>Bacillati</taxon>
        <taxon>Actinomycetota</taxon>
        <taxon>Actinomycetes</taxon>
        <taxon>Micrococcales</taxon>
        <taxon>Micrococcaceae</taxon>
        <taxon>Pseudarthrobacter</taxon>
    </lineage>
</organism>
<sequence length="181" mass="18652">MAFIRRVRTASGATAVQIAEYVQGRQRIVEHVGSAHTDAELGVLLERARELLADPAQGVLDLGVEPALPVKGLVGLAGDAGLFGPLAAAAPAARTGPGRVVGTDSRALFAALADVFTQLGFDGLGDEAVRDGLAIANVVKQLRPLRSATIAINGTTQTFAPDIPAPQQTVLDAIHGPELTH</sequence>
<comment type="caution">
    <text evidence="1">The sequence shown here is derived from an EMBL/GenBank/DDBJ whole genome shotgun (WGS) entry which is preliminary data.</text>
</comment>
<proteinExistence type="predicted"/>